<comment type="caution">
    <text evidence="9">The sequence shown here is derived from an EMBL/GenBank/DDBJ whole genome shotgun (WGS) entry which is preliminary data.</text>
</comment>
<dbReference type="EC" id="2.3.1.234" evidence="1"/>
<dbReference type="Gene3D" id="3.30.420.40">
    <property type="match status" value="2"/>
</dbReference>
<organism evidence="9 10">
    <name type="scientific">Wansuia hejianensis</name>
    <dbReference type="NCBI Taxonomy" id="2763667"/>
    <lineage>
        <taxon>Bacteria</taxon>
        <taxon>Bacillati</taxon>
        <taxon>Bacillota</taxon>
        <taxon>Clostridia</taxon>
        <taxon>Lachnospirales</taxon>
        <taxon>Lachnospiraceae</taxon>
        <taxon>Wansuia</taxon>
    </lineage>
</organism>
<dbReference type="Proteomes" id="UP000601522">
    <property type="component" value="Unassembled WGS sequence"/>
</dbReference>
<protein>
    <recommendedName>
        <fullName evidence="1">N(6)-L-threonylcarbamoyladenine synthase</fullName>
        <ecNumber evidence="1">2.3.1.234</ecNumber>
    </recommendedName>
</protein>
<dbReference type="GO" id="GO:0061711">
    <property type="term" value="F:tRNA N(6)-L-threonylcarbamoyladenine synthase activity"/>
    <property type="evidence" value="ECO:0007669"/>
    <property type="project" value="UniProtKB-EC"/>
</dbReference>
<dbReference type="AlphaFoldDB" id="A0A926EXZ7"/>
<dbReference type="PRINTS" id="PR00789">
    <property type="entry name" value="OSIALOPTASE"/>
</dbReference>
<dbReference type="SUPFAM" id="SSF53067">
    <property type="entry name" value="Actin-like ATPase domain"/>
    <property type="match status" value="1"/>
</dbReference>
<evidence type="ECO:0000256" key="2">
    <source>
        <dbReference type="ARBA" id="ARBA00022679"/>
    </source>
</evidence>
<evidence type="ECO:0000256" key="1">
    <source>
        <dbReference type="ARBA" id="ARBA00012156"/>
    </source>
</evidence>
<dbReference type="PANTHER" id="PTHR11735">
    <property type="entry name" value="TRNA N6-ADENOSINE THREONYLCARBAMOYLTRANSFERASE"/>
    <property type="match status" value="1"/>
</dbReference>
<evidence type="ECO:0000313" key="9">
    <source>
        <dbReference type="EMBL" id="MBC8590570.1"/>
    </source>
</evidence>
<evidence type="ECO:0000256" key="5">
    <source>
        <dbReference type="ARBA" id="ARBA00023004"/>
    </source>
</evidence>
<feature type="domain" description="Gcp-like" evidence="8">
    <location>
        <begin position="42"/>
        <end position="308"/>
    </location>
</feature>
<keyword evidence="10" id="KW-1185">Reference proteome</keyword>
<dbReference type="InterPro" id="IPR017861">
    <property type="entry name" value="KAE1/TsaD"/>
</dbReference>
<dbReference type="EMBL" id="JACRTK010000002">
    <property type="protein sequence ID" value="MBC8590570.1"/>
    <property type="molecule type" value="Genomic_DNA"/>
</dbReference>
<comment type="catalytic activity">
    <reaction evidence="7">
        <text>L-threonylcarbamoyladenylate + adenosine(37) in tRNA = N(6)-L-threonylcarbamoyladenosine(37) in tRNA + AMP + H(+)</text>
        <dbReference type="Rhea" id="RHEA:37059"/>
        <dbReference type="Rhea" id="RHEA-COMP:10162"/>
        <dbReference type="Rhea" id="RHEA-COMP:10163"/>
        <dbReference type="ChEBI" id="CHEBI:15378"/>
        <dbReference type="ChEBI" id="CHEBI:73682"/>
        <dbReference type="ChEBI" id="CHEBI:74411"/>
        <dbReference type="ChEBI" id="CHEBI:74418"/>
        <dbReference type="ChEBI" id="CHEBI:456215"/>
        <dbReference type="EC" id="2.3.1.234"/>
    </reaction>
</comment>
<evidence type="ECO:0000259" key="8">
    <source>
        <dbReference type="Pfam" id="PF00814"/>
    </source>
</evidence>
<evidence type="ECO:0000256" key="6">
    <source>
        <dbReference type="ARBA" id="ARBA00023315"/>
    </source>
</evidence>
<dbReference type="PANTHER" id="PTHR11735:SF6">
    <property type="entry name" value="TRNA N6-ADENOSINE THREONYLCARBAMOYLTRANSFERASE, MITOCHONDRIAL"/>
    <property type="match status" value="1"/>
</dbReference>
<dbReference type="Pfam" id="PF00814">
    <property type="entry name" value="TsaD"/>
    <property type="match status" value="1"/>
</dbReference>
<keyword evidence="3" id="KW-0819">tRNA processing</keyword>
<accession>A0A926EXZ7</accession>
<keyword evidence="5" id="KW-0408">Iron</keyword>
<dbReference type="GO" id="GO:0008033">
    <property type="term" value="P:tRNA processing"/>
    <property type="evidence" value="ECO:0007669"/>
    <property type="project" value="UniProtKB-KW"/>
</dbReference>
<dbReference type="GO" id="GO:0046872">
    <property type="term" value="F:metal ion binding"/>
    <property type="evidence" value="ECO:0007669"/>
    <property type="project" value="UniProtKB-KW"/>
</dbReference>
<keyword evidence="2" id="KW-0808">Transferase</keyword>
<name>A0A926EXZ7_9FIRM</name>
<gene>
    <name evidence="9" type="ORF">H8689_05425</name>
</gene>
<keyword evidence="4" id="KW-0479">Metal-binding</keyword>
<proteinExistence type="predicted"/>
<dbReference type="InterPro" id="IPR000905">
    <property type="entry name" value="Gcp-like_dom"/>
</dbReference>
<evidence type="ECO:0000256" key="7">
    <source>
        <dbReference type="ARBA" id="ARBA00048117"/>
    </source>
</evidence>
<dbReference type="RefSeq" id="WP_249323408.1">
    <property type="nucleotide sequence ID" value="NZ_JACRTK010000002.1"/>
</dbReference>
<evidence type="ECO:0000256" key="4">
    <source>
        <dbReference type="ARBA" id="ARBA00022723"/>
    </source>
</evidence>
<dbReference type="InterPro" id="IPR043129">
    <property type="entry name" value="ATPase_NBD"/>
</dbReference>
<reference evidence="9 10" key="1">
    <citation type="submission" date="2020-08" db="EMBL/GenBank/DDBJ databases">
        <title>Genome public.</title>
        <authorList>
            <person name="Liu C."/>
            <person name="Sun Q."/>
        </authorList>
    </citation>
    <scope>NUCLEOTIDE SEQUENCE [LARGE SCALE GENOMIC DNA]</scope>
    <source>
        <strain evidence="9 10">NSJ-26</strain>
    </source>
</reference>
<keyword evidence="6" id="KW-0012">Acyltransferase</keyword>
<evidence type="ECO:0000256" key="3">
    <source>
        <dbReference type="ARBA" id="ARBA00022694"/>
    </source>
</evidence>
<sequence>MSKYYLGIDTSAYTTSLSVIDDANNIILDLRTPLKVEKYKRGLRQQEAIFQHLNNFPNLIRELSDKIDLGKIKTISVSTRPRNLLDSYMPVFKFGQNQAYILSKILKTEYKEFSHQEGHIGSGIFNNEVLKEGRFASFHISGGTTEVVEVNDFMDNLFIDILGGTLDISFGQLIDRIGVYFGYQFPCGNKLDGAASKGRLIHRHIPISIKDKYWTNVSGLENYFKNLIDSKDYAKEDIIFTLFHAISSIIEDIIYNLYNNKQIKNILVTGGVASNSYIRKHLLNTFSGSNVNIFYPAIELCTDNSIGISYLGKNKKGHLWQVIK</sequence>
<evidence type="ECO:0000313" key="10">
    <source>
        <dbReference type="Proteomes" id="UP000601522"/>
    </source>
</evidence>